<evidence type="ECO:0000256" key="1">
    <source>
        <dbReference type="SAM" id="Phobius"/>
    </source>
</evidence>
<reference evidence="2 3" key="1">
    <citation type="submission" date="2010-10" db="EMBL/GenBank/DDBJ databases">
        <authorList>
            <person name="Chen C."/>
            <person name="Kittichotirat W."/>
            <person name="Asikainen S."/>
            <person name="Bumgarner R."/>
        </authorList>
    </citation>
    <scope>NUCLEOTIDE SEQUENCE [LARGE SCALE GENOMIC DNA]</scope>
    <source>
        <strain evidence="2 3">SC1083</strain>
    </source>
</reference>
<keyword evidence="1" id="KW-0472">Membrane</keyword>
<dbReference type="AlphaFoldDB" id="G4AB20"/>
<accession>G4AB20</accession>
<dbReference type="Proteomes" id="UP000005508">
    <property type="component" value="Unassembled WGS sequence"/>
</dbReference>
<feature type="transmembrane region" description="Helical" evidence="1">
    <location>
        <begin position="47"/>
        <end position="65"/>
    </location>
</feature>
<keyword evidence="1" id="KW-0812">Transmembrane</keyword>
<evidence type="ECO:0000313" key="3">
    <source>
        <dbReference type="Proteomes" id="UP000005508"/>
    </source>
</evidence>
<evidence type="ECO:0000313" key="2">
    <source>
        <dbReference type="EMBL" id="EGY32562.1"/>
    </source>
</evidence>
<proteinExistence type="predicted"/>
<gene>
    <name evidence="2" type="ORF">SC1083_2050</name>
</gene>
<sequence length="71" mass="8302">MSLFIIKIPSTICLLTALSPILMIPKPSSYLKIYRFRSLPWAALIKIPRFIPICLISPLIIMPWWKPLFYI</sequence>
<protein>
    <submittedName>
        <fullName evidence="2">Uncharacterized protein</fullName>
    </submittedName>
</protein>
<organism evidence="2 3">
    <name type="scientific">Aggregatibacter actinomycetemcomitans serotype e str. SC1083</name>
    <dbReference type="NCBI Taxonomy" id="907488"/>
    <lineage>
        <taxon>Bacteria</taxon>
        <taxon>Pseudomonadati</taxon>
        <taxon>Pseudomonadota</taxon>
        <taxon>Gammaproteobacteria</taxon>
        <taxon>Pasteurellales</taxon>
        <taxon>Pasteurellaceae</taxon>
        <taxon>Aggregatibacter</taxon>
    </lineage>
</organism>
<dbReference type="EMBL" id="AEJM01000045">
    <property type="protein sequence ID" value="EGY32562.1"/>
    <property type="molecule type" value="Genomic_DNA"/>
</dbReference>
<keyword evidence="1" id="KW-1133">Transmembrane helix</keyword>
<name>G4AB20_AGGAC</name>
<comment type="caution">
    <text evidence="2">The sequence shown here is derived from an EMBL/GenBank/DDBJ whole genome shotgun (WGS) entry which is preliminary data.</text>
</comment>